<sequence length="397" mass="45442">MKFNFKTVSLALLLILLVFTAWRLVKPLNIYEISERFERPVNTGKIPKLLKNLSANECAKCHKEHYDEWKTSIHSRAWTDKYFQVDLAFDGSSQNCENCHIPLDMQQKNLITGFEGGDKWSPILAKNPDFDHELQQEGVNCAGCHLRDGQILGTKGDGNAPHPVKKIDDGNEICMRCHVVEGDKWDTFYNIPPCGTVAEIEMSKGTKQTTKTLGCVECHMPKTVRPITTGGEPQKSRRHLWRGGHDPKTVKKALDIKIKQTTSEKGKPVFTITITNIGAAHFIPTGTPDRKLEVWWKLLNSAEELIADQASIIKRKILWRPFIVDLWDTRLRLNEPREYSFKLLDYGKEVAAFLDIEVTYHLLDEARQKRIGYTPEKPISYSVFKTRVTIDKRKDNP</sequence>
<organism evidence="3">
    <name type="scientific">hydrothermal vent metagenome</name>
    <dbReference type="NCBI Taxonomy" id="652676"/>
    <lineage>
        <taxon>unclassified sequences</taxon>
        <taxon>metagenomes</taxon>
        <taxon>ecological metagenomes</taxon>
    </lineage>
</organism>
<dbReference type="InterPro" id="IPR023155">
    <property type="entry name" value="Cyt_c-552/4"/>
</dbReference>
<feature type="domain" description="Cytochrome c-552/4" evidence="2">
    <location>
        <begin position="57"/>
        <end position="107"/>
    </location>
</feature>
<dbReference type="InterPro" id="IPR036280">
    <property type="entry name" value="Multihaem_cyt_sf"/>
</dbReference>
<evidence type="ECO:0000313" key="3">
    <source>
        <dbReference type="EMBL" id="VAX23155.1"/>
    </source>
</evidence>
<protein>
    <recommendedName>
        <fullName evidence="2">Cytochrome c-552/4 domain-containing protein</fullName>
    </recommendedName>
</protein>
<evidence type="ECO:0000259" key="2">
    <source>
        <dbReference type="Pfam" id="PF13435"/>
    </source>
</evidence>
<dbReference type="AlphaFoldDB" id="A0A3B1CVF9"/>
<feature type="region of interest" description="Disordered" evidence="1">
    <location>
        <begin position="226"/>
        <end position="246"/>
    </location>
</feature>
<name>A0A3B1CVF9_9ZZZZ</name>
<dbReference type="Pfam" id="PF13435">
    <property type="entry name" value="Cytochrome_C554"/>
    <property type="match status" value="1"/>
</dbReference>
<dbReference type="EMBL" id="UOGC01000147">
    <property type="protein sequence ID" value="VAX23155.1"/>
    <property type="molecule type" value="Genomic_DNA"/>
</dbReference>
<accession>A0A3B1CVF9</accession>
<proteinExistence type="predicted"/>
<gene>
    <name evidence="3" type="ORF">MNBD_NITROSPINAE01-361</name>
</gene>
<reference evidence="3" key="1">
    <citation type="submission" date="2018-06" db="EMBL/GenBank/DDBJ databases">
        <authorList>
            <person name="Zhirakovskaya E."/>
        </authorList>
    </citation>
    <scope>NUCLEOTIDE SEQUENCE</scope>
</reference>
<dbReference type="SUPFAM" id="SSF48695">
    <property type="entry name" value="Multiheme cytochromes"/>
    <property type="match status" value="1"/>
</dbReference>
<dbReference type="Gene3D" id="1.10.1130.10">
    <property type="entry name" value="Flavocytochrome C3, Chain A"/>
    <property type="match status" value="1"/>
</dbReference>
<evidence type="ECO:0000256" key="1">
    <source>
        <dbReference type="SAM" id="MobiDB-lite"/>
    </source>
</evidence>